<dbReference type="SUPFAM" id="SSF63411">
    <property type="entry name" value="LuxS/MPP-like metallohydrolase"/>
    <property type="match status" value="1"/>
</dbReference>
<reference evidence="1" key="1">
    <citation type="submission" date="2018-05" db="EMBL/GenBank/DDBJ databases">
        <authorList>
            <person name="Lanie J.A."/>
            <person name="Ng W.-L."/>
            <person name="Kazmierczak K.M."/>
            <person name="Andrzejewski T.M."/>
            <person name="Davidsen T.M."/>
            <person name="Wayne K.J."/>
            <person name="Tettelin H."/>
            <person name="Glass J.I."/>
            <person name="Rusch D."/>
            <person name="Podicherti R."/>
            <person name="Tsui H.-C.T."/>
            <person name="Winkler M.E."/>
        </authorList>
    </citation>
    <scope>NUCLEOTIDE SEQUENCE</scope>
</reference>
<gene>
    <name evidence="1" type="ORF">METZ01_LOCUS407259</name>
</gene>
<evidence type="ECO:0000313" key="1">
    <source>
        <dbReference type="EMBL" id="SVD54405.1"/>
    </source>
</evidence>
<proteinExistence type="predicted"/>
<dbReference type="InterPro" id="IPR011249">
    <property type="entry name" value="Metalloenz_LuxS/M16"/>
</dbReference>
<feature type="non-terminal residue" evidence="1">
    <location>
        <position position="90"/>
    </location>
</feature>
<accession>A0A382W7V9</accession>
<evidence type="ECO:0008006" key="2">
    <source>
        <dbReference type="Google" id="ProtNLM"/>
    </source>
</evidence>
<dbReference type="EMBL" id="UINC01157428">
    <property type="protein sequence ID" value="SVD54405.1"/>
    <property type="molecule type" value="Genomic_DNA"/>
</dbReference>
<dbReference type="AlphaFoldDB" id="A0A382W7V9"/>
<organism evidence="1">
    <name type="scientific">marine metagenome</name>
    <dbReference type="NCBI Taxonomy" id="408172"/>
    <lineage>
        <taxon>unclassified sequences</taxon>
        <taxon>metagenomes</taxon>
        <taxon>ecological metagenomes</taxon>
    </lineage>
</organism>
<name>A0A382W7V9_9ZZZZ</name>
<dbReference type="GO" id="GO:0046872">
    <property type="term" value="F:metal ion binding"/>
    <property type="evidence" value="ECO:0007669"/>
    <property type="project" value="InterPro"/>
</dbReference>
<dbReference type="Gene3D" id="3.30.830.10">
    <property type="entry name" value="Metalloenzyme, LuxS/M16 peptidase-like"/>
    <property type="match status" value="1"/>
</dbReference>
<protein>
    <recommendedName>
        <fullName evidence="2">Peptidase M16 N-terminal domain-containing protein</fullName>
    </recommendedName>
</protein>
<sequence>MFLAPSLTIVLVSVPVFAQTPTIPEHPKNLFFEPLEFEPPSSESHRHTLANGGTAFVVEDHALPLVNVSVLVRTGSYLDPPGKVGLAALT</sequence>